<dbReference type="AlphaFoldDB" id="G0P9C8"/>
<dbReference type="Proteomes" id="UP000008068">
    <property type="component" value="Unassembled WGS sequence"/>
</dbReference>
<dbReference type="InParanoid" id="G0P9C8"/>
<name>G0P9C8_CAEBE</name>
<gene>
    <name evidence="1" type="ORF">CAEBREN_31303</name>
</gene>
<protein>
    <submittedName>
        <fullName evidence="1">Uncharacterized protein</fullName>
    </submittedName>
</protein>
<keyword evidence="2" id="KW-1185">Reference proteome</keyword>
<sequence>MRKIMSRVSHFIRMIFVNTLEYVQGKTFEKNGF</sequence>
<accession>G0P9C8</accession>
<organism evidence="2">
    <name type="scientific">Caenorhabditis brenneri</name>
    <name type="common">Nematode worm</name>
    <dbReference type="NCBI Taxonomy" id="135651"/>
    <lineage>
        <taxon>Eukaryota</taxon>
        <taxon>Metazoa</taxon>
        <taxon>Ecdysozoa</taxon>
        <taxon>Nematoda</taxon>
        <taxon>Chromadorea</taxon>
        <taxon>Rhabditida</taxon>
        <taxon>Rhabditina</taxon>
        <taxon>Rhabditomorpha</taxon>
        <taxon>Rhabditoidea</taxon>
        <taxon>Rhabditidae</taxon>
        <taxon>Peloderinae</taxon>
        <taxon>Caenorhabditis</taxon>
    </lineage>
</organism>
<dbReference type="HOGENOM" id="CLU_3385237_0_0_1"/>
<dbReference type="EMBL" id="GL380149">
    <property type="protein sequence ID" value="EGT48458.1"/>
    <property type="molecule type" value="Genomic_DNA"/>
</dbReference>
<evidence type="ECO:0000313" key="1">
    <source>
        <dbReference type="EMBL" id="EGT48458.1"/>
    </source>
</evidence>
<proteinExistence type="predicted"/>
<reference evidence="2" key="1">
    <citation type="submission" date="2011-07" db="EMBL/GenBank/DDBJ databases">
        <authorList>
            <consortium name="Caenorhabditis brenneri Sequencing and Analysis Consortium"/>
            <person name="Wilson R.K."/>
        </authorList>
    </citation>
    <scope>NUCLEOTIDE SEQUENCE [LARGE SCALE GENOMIC DNA]</scope>
    <source>
        <strain evidence="2">PB2801</strain>
    </source>
</reference>
<evidence type="ECO:0000313" key="2">
    <source>
        <dbReference type="Proteomes" id="UP000008068"/>
    </source>
</evidence>